<dbReference type="InterPro" id="IPR036568">
    <property type="entry name" value="GGCT-like_sf"/>
</dbReference>
<dbReference type="InterPro" id="IPR045038">
    <property type="entry name" value="AIG2-like"/>
</dbReference>
<reference evidence="7 8" key="1">
    <citation type="journal article" date="2010" name="Plant Cell">
        <title>The Chlorella variabilis NC64A genome reveals adaptation to photosymbiosis, coevolution with viruses, and cryptic sex.</title>
        <authorList>
            <person name="Blanc G."/>
            <person name="Duncan G."/>
            <person name="Agarkova I."/>
            <person name="Borodovsky M."/>
            <person name="Gurnon J."/>
            <person name="Kuo A."/>
            <person name="Lindquist E."/>
            <person name="Lucas S."/>
            <person name="Pangilinan J."/>
            <person name="Polle J."/>
            <person name="Salamov A."/>
            <person name="Terry A."/>
            <person name="Yamada T."/>
            <person name="Dunigan D.D."/>
            <person name="Grigoriev I.V."/>
            <person name="Claverie J.M."/>
            <person name="Van Etten J.L."/>
        </authorList>
    </citation>
    <scope>NUCLEOTIDE SEQUENCE [LARGE SCALE GENOMIC DNA]</scope>
    <source>
        <strain evidence="7 8">NC64A</strain>
    </source>
</reference>
<organism evidence="8">
    <name type="scientific">Chlorella variabilis</name>
    <name type="common">Green alga</name>
    <dbReference type="NCBI Taxonomy" id="554065"/>
    <lineage>
        <taxon>Eukaryota</taxon>
        <taxon>Viridiplantae</taxon>
        <taxon>Chlorophyta</taxon>
        <taxon>core chlorophytes</taxon>
        <taxon>Trebouxiophyceae</taxon>
        <taxon>Chlorellales</taxon>
        <taxon>Chlorellaceae</taxon>
        <taxon>Chlorella clade</taxon>
        <taxon>Chlorella</taxon>
    </lineage>
</organism>
<dbReference type="RefSeq" id="XP_005850820.1">
    <property type="nucleotide sequence ID" value="XM_005850758.1"/>
</dbReference>
<dbReference type="InParanoid" id="E1Z6W3"/>
<evidence type="ECO:0000313" key="8">
    <source>
        <dbReference type="Proteomes" id="UP000008141"/>
    </source>
</evidence>
<name>E1Z6W3_CHLVA</name>
<dbReference type="InterPro" id="IPR009288">
    <property type="entry name" value="AIG2-like_dom"/>
</dbReference>
<accession>E1Z6W3</accession>
<comment type="function">
    <text evidence="1">Putative gamma-glutamylcyclotransferase.</text>
</comment>
<feature type="compositionally biased region" description="Gly residues" evidence="5">
    <location>
        <begin position="166"/>
        <end position="175"/>
    </location>
</feature>
<keyword evidence="3" id="KW-0808">Transferase</keyword>
<dbReference type="GO" id="GO:0016740">
    <property type="term" value="F:transferase activity"/>
    <property type="evidence" value="ECO:0007669"/>
    <property type="project" value="UniProtKB-KW"/>
</dbReference>
<dbReference type="AlphaFoldDB" id="E1Z6W3"/>
<evidence type="ECO:0000256" key="2">
    <source>
        <dbReference type="ARBA" id="ARBA00008861"/>
    </source>
</evidence>
<protein>
    <recommendedName>
        <fullName evidence="4">Putative gamma-glutamylcyclotransferase</fullName>
    </recommendedName>
</protein>
<dbReference type="EMBL" id="GL433837">
    <property type="protein sequence ID" value="EFN58718.1"/>
    <property type="molecule type" value="Genomic_DNA"/>
</dbReference>
<evidence type="ECO:0000256" key="1">
    <source>
        <dbReference type="ARBA" id="ARBA00002782"/>
    </source>
</evidence>
<dbReference type="KEGG" id="cvr:CHLNCDRAFT_140371"/>
<comment type="similarity">
    <text evidence="2">Belongs to the gamma-glutamylcyclotransferase family.</text>
</comment>
<evidence type="ECO:0000313" key="7">
    <source>
        <dbReference type="EMBL" id="EFN58718.1"/>
    </source>
</evidence>
<dbReference type="OMA" id="TTEFMEE"/>
<dbReference type="eggNOG" id="ENOG502S7T1">
    <property type="taxonomic scope" value="Eukaryota"/>
</dbReference>
<evidence type="ECO:0000256" key="5">
    <source>
        <dbReference type="SAM" id="MobiDB-lite"/>
    </source>
</evidence>
<dbReference type="PANTHER" id="PTHR31544">
    <property type="entry name" value="AIG2-LIKE PROTEIN D"/>
    <property type="match status" value="1"/>
</dbReference>
<feature type="compositionally biased region" description="Low complexity" evidence="5">
    <location>
        <begin position="146"/>
        <end position="165"/>
    </location>
</feature>
<dbReference type="PANTHER" id="PTHR31544:SF2">
    <property type="entry name" value="AIG2-LIKE PROTEIN D"/>
    <property type="match status" value="1"/>
</dbReference>
<dbReference type="InterPro" id="IPR013024">
    <property type="entry name" value="GGCT-like"/>
</dbReference>
<dbReference type="GeneID" id="17358222"/>
<dbReference type="SUPFAM" id="SSF110857">
    <property type="entry name" value="Gamma-glutamyl cyclotransferase-like"/>
    <property type="match status" value="1"/>
</dbReference>
<dbReference type="CDD" id="cd06661">
    <property type="entry name" value="GGCT_like"/>
    <property type="match status" value="1"/>
</dbReference>
<dbReference type="FunCoup" id="E1Z6W3">
    <property type="interactions" value="258"/>
</dbReference>
<dbReference type="OrthoDB" id="1044435at2759"/>
<dbReference type="Proteomes" id="UP000008141">
    <property type="component" value="Unassembled WGS sequence"/>
</dbReference>
<feature type="region of interest" description="Disordered" evidence="5">
    <location>
        <begin position="141"/>
        <end position="175"/>
    </location>
</feature>
<keyword evidence="8" id="KW-1185">Reference proteome</keyword>
<proteinExistence type="inferred from homology"/>
<evidence type="ECO:0000256" key="4">
    <source>
        <dbReference type="ARBA" id="ARBA00030602"/>
    </source>
</evidence>
<gene>
    <name evidence="7" type="ORF">CHLNCDRAFT_140371</name>
</gene>
<dbReference type="Pfam" id="PF06094">
    <property type="entry name" value="GGACT"/>
    <property type="match status" value="1"/>
</dbReference>
<evidence type="ECO:0000259" key="6">
    <source>
        <dbReference type="Pfam" id="PF06094"/>
    </source>
</evidence>
<sequence>MSAFVYGTLMYPEVLNALINRVPKMEPAVILGYQRYRIRGQVFPGTIRSAPDSQVAGMVLLDLQPDELEMFDEFEGDEYYKEGVEARLEGGAACPTTVYIWQDSLRSYLYGEWDPQEFRERELERYVEMCAGFAADVQQQRRWKGEFQPSSSSEEEQQQQQQREAPGGGPPGGEA</sequence>
<dbReference type="Gene3D" id="3.10.490.10">
    <property type="entry name" value="Gamma-glutamyl cyclotransferase-like"/>
    <property type="match status" value="1"/>
</dbReference>
<evidence type="ECO:0000256" key="3">
    <source>
        <dbReference type="ARBA" id="ARBA00022679"/>
    </source>
</evidence>
<feature type="domain" description="Gamma-glutamylcyclotransferase AIG2-like" evidence="6">
    <location>
        <begin position="4"/>
        <end position="114"/>
    </location>
</feature>